<feature type="transmembrane region" description="Helical" evidence="7">
    <location>
        <begin position="54"/>
        <end position="73"/>
    </location>
</feature>
<name>A0A0C9S1A9_9CONI</name>
<evidence type="ECO:0000256" key="5">
    <source>
        <dbReference type="ARBA" id="ARBA00022989"/>
    </source>
</evidence>
<evidence type="ECO:0000256" key="6">
    <source>
        <dbReference type="ARBA" id="ARBA00023136"/>
    </source>
</evidence>
<feature type="transmembrane region" description="Helical" evidence="7">
    <location>
        <begin position="145"/>
        <end position="162"/>
    </location>
</feature>
<protein>
    <recommendedName>
        <fullName evidence="7">PRA1 family protein</fullName>
    </recommendedName>
</protein>
<feature type="transmembrane region" description="Helical" evidence="7">
    <location>
        <begin position="79"/>
        <end position="100"/>
    </location>
</feature>
<dbReference type="AlphaFoldDB" id="A0A0C9S1A9"/>
<reference evidence="8" key="1">
    <citation type="submission" date="2015-02" db="EMBL/GenBank/DDBJ databases">
        <title>A transcriptome of Wollemia nobilis - a relic of Gondwana.</title>
        <authorList>
            <person name="Chia J.Y."/>
            <person name="Leong Y.S."/>
            <person name="Abdul Karim S."/>
            <person name="Wan Azmi N."/>
            <person name="Hercus R."/>
            <person name="Croft L."/>
        </authorList>
    </citation>
    <scope>NUCLEOTIDE SEQUENCE</scope>
    <source>
        <strain evidence="8">MaeBrown</strain>
        <tissue evidence="8">Leaf</tissue>
    </source>
</reference>
<evidence type="ECO:0000256" key="2">
    <source>
        <dbReference type="ARBA" id="ARBA00004141"/>
    </source>
</evidence>
<proteinExistence type="inferred from homology"/>
<keyword evidence="5 7" id="KW-1133">Transmembrane helix</keyword>
<evidence type="ECO:0000256" key="7">
    <source>
        <dbReference type="RuleBase" id="RU363107"/>
    </source>
</evidence>
<dbReference type="GO" id="GO:0016192">
    <property type="term" value="P:vesicle-mediated transport"/>
    <property type="evidence" value="ECO:0007669"/>
    <property type="project" value="UniProtKB-ARBA"/>
</dbReference>
<organism evidence="8">
    <name type="scientific">Wollemia nobilis</name>
    <dbReference type="NCBI Taxonomy" id="56998"/>
    <lineage>
        <taxon>Eukaryota</taxon>
        <taxon>Viridiplantae</taxon>
        <taxon>Streptophyta</taxon>
        <taxon>Embryophyta</taxon>
        <taxon>Tracheophyta</taxon>
        <taxon>Spermatophyta</taxon>
        <taxon>Pinopsida</taxon>
        <taxon>Pinidae</taxon>
        <taxon>Conifers II</taxon>
        <taxon>Araucariales</taxon>
        <taxon>Araucariaceae</taxon>
        <taxon>Wollemia</taxon>
    </lineage>
</organism>
<accession>A0A0C9S1A9</accession>
<comment type="subcellular location">
    <subcellularLocation>
        <location evidence="2 7">Membrane</location>
        <topology evidence="2 7">Multi-pass membrane protein</topology>
    </subcellularLocation>
</comment>
<dbReference type="GO" id="GO:0016020">
    <property type="term" value="C:membrane"/>
    <property type="evidence" value="ECO:0007669"/>
    <property type="project" value="UniProtKB-SubCell"/>
</dbReference>
<comment type="similarity">
    <text evidence="3 7">Belongs to the PRA1 family.</text>
</comment>
<dbReference type="InterPro" id="IPR004895">
    <property type="entry name" value="Prenylated_rab_accept_PRA1"/>
</dbReference>
<sequence>MDWGNVTAGELLDALQEVEWTLPPRPLVEYFDFSRFTIPRSFSKWTNRVKCNLYYYRTNYFIQLALVLGMGFLRNPLALMASLLAGFAIACLNDSFAATFSEKLTRTVRRFSTHLAAKMRPKATPVIRGRRAKGPINICGQPRNILVFLLLSVNILLTFISGGIITGLWALLFGLIFVLVHASFRSPNLKARLNTSREEFRAVWRSYSDL</sequence>
<keyword evidence="4 7" id="KW-0812">Transmembrane</keyword>
<evidence type="ECO:0000256" key="3">
    <source>
        <dbReference type="ARBA" id="ARBA00006483"/>
    </source>
</evidence>
<keyword evidence="6 7" id="KW-0472">Membrane</keyword>
<evidence type="ECO:0000256" key="4">
    <source>
        <dbReference type="ARBA" id="ARBA00022692"/>
    </source>
</evidence>
<dbReference type="PANTHER" id="PTHR12859:SF0">
    <property type="entry name" value="PRA1 FAMILY PROTEIN"/>
    <property type="match status" value="1"/>
</dbReference>
<dbReference type="GO" id="GO:0005783">
    <property type="term" value="C:endoplasmic reticulum"/>
    <property type="evidence" value="ECO:0007669"/>
    <property type="project" value="UniProtKB-ARBA"/>
</dbReference>
<evidence type="ECO:0000313" key="8">
    <source>
        <dbReference type="EMBL" id="JAG85557.1"/>
    </source>
</evidence>
<comment type="function">
    <text evidence="1 7">May be involved in both secretory and endocytic intracellular trafficking in the endosomal/prevacuolar compartments.</text>
</comment>
<dbReference type="PANTHER" id="PTHR12859">
    <property type="entry name" value="PRA1 PROTEIN"/>
    <property type="match status" value="1"/>
</dbReference>
<keyword evidence="7" id="KW-0813">Transport</keyword>
<dbReference type="Pfam" id="PF03208">
    <property type="entry name" value="PRA1"/>
    <property type="match status" value="1"/>
</dbReference>
<dbReference type="EMBL" id="GCHU01025703">
    <property type="protein sequence ID" value="JAG85557.1"/>
    <property type="molecule type" value="Transcribed_RNA"/>
</dbReference>
<evidence type="ECO:0000256" key="1">
    <source>
        <dbReference type="ARBA" id="ARBA00002501"/>
    </source>
</evidence>